<evidence type="ECO:0000313" key="1">
    <source>
        <dbReference type="EMBL" id="KAJ0103286.1"/>
    </source>
</evidence>
<evidence type="ECO:0000313" key="2">
    <source>
        <dbReference type="Proteomes" id="UP001164250"/>
    </source>
</evidence>
<dbReference type="Proteomes" id="UP001164250">
    <property type="component" value="Chromosome 3"/>
</dbReference>
<proteinExistence type="predicted"/>
<comment type="caution">
    <text evidence="1">The sequence shown here is derived from an EMBL/GenBank/DDBJ whole genome shotgun (WGS) entry which is preliminary data.</text>
</comment>
<protein>
    <submittedName>
        <fullName evidence="1">Uncharacterized protein</fullName>
    </submittedName>
</protein>
<gene>
    <name evidence="1" type="ORF">Patl1_06565</name>
</gene>
<keyword evidence="2" id="KW-1185">Reference proteome</keyword>
<dbReference type="EMBL" id="CM047899">
    <property type="protein sequence ID" value="KAJ0103286.1"/>
    <property type="molecule type" value="Genomic_DNA"/>
</dbReference>
<reference evidence="2" key="1">
    <citation type="journal article" date="2023" name="G3 (Bethesda)">
        <title>Genome assembly and association tests identify interacting loci associated with vigor, precocity, and sex in interspecific pistachio rootstocks.</title>
        <authorList>
            <person name="Palmer W."/>
            <person name="Jacygrad E."/>
            <person name="Sagayaradj S."/>
            <person name="Cavanaugh K."/>
            <person name="Han R."/>
            <person name="Bertier L."/>
            <person name="Beede B."/>
            <person name="Kafkas S."/>
            <person name="Golino D."/>
            <person name="Preece J."/>
            <person name="Michelmore R."/>
        </authorList>
    </citation>
    <scope>NUCLEOTIDE SEQUENCE [LARGE SCALE GENOMIC DNA]</scope>
</reference>
<organism evidence="1 2">
    <name type="scientific">Pistacia atlantica</name>
    <dbReference type="NCBI Taxonomy" id="434234"/>
    <lineage>
        <taxon>Eukaryota</taxon>
        <taxon>Viridiplantae</taxon>
        <taxon>Streptophyta</taxon>
        <taxon>Embryophyta</taxon>
        <taxon>Tracheophyta</taxon>
        <taxon>Spermatophyta</taxon>
        <taxon>Magnoliopsida</taxon>
        <taxon>eudicotyledons</taxon>
        <taxon>Gunneridae</taxon>
        <taxon>Pentapetalae</taxon>
        <taxon>rosids</taxon>
        <taxon>malvids</taxon>
        <taxon>Sapindales</taxon>
        <taxon>Anacardiaceae</taxon>
        <taxon>Pistacia</taxon>
    </lineage>
</organism>
<sequence length="135" mass="15138">MSEMGDVAAVAIAEAKNLESLWLARCKLITDMGIARIAIGCRKLRLLCLKWCLRIGDLGVGLVALKCKEIRTLDLSYLPLIMVQELRSKLEQLETLFSRLRSSKILMTFVKRGGLGVRDRGDVSNHENDSSREAY</sequence>
<name>A0ACC1BW56_9ROSI</name>
<accession>A0ACC1BW56</accession>